<evidence type="ECO:0000313" key="5">
    <source>
        <dbReference type="Proteomes" id="UP000239863"/>
    </source>
</evidence>
<name>A0A2S6FXV8_9CLOT</name>
<dbReference type="SUPFAM" id="SSF48498">
    <property type="entry name" value="Tetracyclin repressor-like, C-terminal domain"/>
    <property type="match status" value="1"/>
</dbReference>
<dbReference type="InterPro" id="IPR009057">
    <property type="entry name" value="Homeodomain-like_sf"/>
</dbReference>
<dbReference type="SUPFAM" id="SSF46689">
    <property type="entry name" value="Homeodomain-like"/>
    <property type="match status" value="1"/>
</dbReference>
<dbReference type="PRINTS" id="PR00455">
    <property type="entry name" value="HTHTETR"/>
</dbReference>
<reference evidence="4 5" key="1">
    <citation type="submission" date="2018-02" db="EMBL/GenBank/DDBJ databases">
        <title>Genomic Encyclopedia of Archaeal and Bacterial Type Strains, Phase II (KMG-II): from individual species to whole genera.</title>
        <authorList>
            <person name="Goeker M."/>
        </authorList>
    </citation>
    <scope>NUCLEOTIDE SEQUENCE [LARGE SCALE GENOMIC DNA]</scope>
    <source>
        <strain evidence="4 5">DSM 15099</strain>
    </source>
</reference>
<dbReference type="InterPro" id="IPR050624">
    <property type="entry name" value="HTH-type_Tx_Regulator"/>
</dbReference>
<dbReference type="Proteomes" id="UP000239863">
    <property type="component" value="Unassembled WGS sequence"/>
</dbReference>
<dbReference type="AlphaFoldDB" id="A0A2S6FXV8"/>
<dbReference type="PROSITE" id="PS50977">
    <property type="entry name" value="HTH_TETR_2"/>
    <property type="match status" value="1"/>
</dbReference>
<sequence length="194" mass="22293">MNSRQLQAQITKEHIMKVAKDLSKKYSYDELNIDLICKKAGVSTGAFYHHFKSKQGLIIEGYGECDNFFKENIIGKLKSQDPIERLLEYIDYQMDYAIYNGIDLMTQVYKSQITEGADFFLQSSRGLPHGLQSLVEDAQELGVITKSQSAESISSELLLISRGVIYNWCQNKGSYELKPYCKRIITNHLHFFKL</sequence>
<organism evidence="4 5">
    <name type="scientific">Clostridium algidicarnis DSM 15099</name>
    <dbReference type="NCBI Taxonomy" id="1121295"/>
    <lineage>
        <taxon>Bacteria</taxon>
        <taxon>Bacillati</taxon>
        <taxon>Bacillota</taxon>
        <taxon>Clostridia</taxon>
        <taxon>Eubacteriales</taxon>
        <taxon>Clostridiaceae</taxon>
        <taxon>Clostridium</taxon>
    </lineage>
</organism>
<evidence type="ECO:0000256" key="1">
    <source>
        <dbReference type="ARBA" id="ARBA00023125"/>
    </source>
</evidence>
<dbReference type="OrthoDB" id="494991at2"/>
<dbReference type="Gene3D" id="1.10.357.10">
    <property type="entry name" value="Tetracycline Repressor, domain 2"/>
    <property type="match status" value="1"/>
</dbReference>
<dbReference type="InterPro" id="IPR036271">
    <property type="entry name" value="Tet_transcr_reg_TetR-rel_C_sf"/>
</dbReference>
<evidence type="ECO:0000256" key="2">
    <source>
        <dbReference type="PROSITE-ProRule" id="PRU00335"/>
    </source>
</evidence>
<accession>A0A2S6FXV8</accession>
<dbReference type="InterPro" id="IPR001647">
    <property type="entry name" value="HTH_TetR"/>
</dbReference>
<dbReference type="EMBL" id="PTIS01000007">
    <property type="protein sequence ID" value="PPK48392.1"/>
    <property type="molecule type" value="Genomic_DNA"/>
</dbReference>
<dbReference type="PANTHER" id="PTHR43479:SF11">
    <property type="entry name" value="ACREF_ENVCD OPERON REPRESSOR-RELATED"/>
    <property type="match status" value="1"/>
</dbReference>
<protein>
    <submittedName>
        <fullName evidence="4">TetR family transcriptional regulator</fullName>
    </submittedName>
</protein>
<feature type="DNA-binding region" description="H-T-H motif" evidence="2">
    <location>
        <begin position="32"/>
        <end position="51"/>
    </location>
</feature>
<dbReference type="PANTHER" id="PTHR43479">
    <property type="entry name" value="ACREF/ENVCD OPERON REPRESSOR-RELATED"/>
    <property type="match status" value="1"/>
</dbReference>
<dbReference type="GO" id="GO:0003677">
    <property type="term" value="F:DNA binding"/>
    <property type="evidence" value="ECO:0007669"/>
    <property type="project" value="UniProtKB-UniRule"/>
</dbReference>
<comment type="caution">
    <text evidence="4">The sequence shown here is derived from an EMBL/GenBank/DDBJ whole genome shotgun (WGS) entry which is preliminary data.</text>
</comment>
<evidence type="ECO:0000313" key="4">
    <source>
        <dbReference type="EMBL" id="PPK48392.1"/>
    </source>
</evidence>
<dbReference type="RefSeq" id="WP_104409780.1">
    <property type="nucleotide sequence ID" value="NZ_PTIS01000007.1"/>
</dbReference>
<gene>
    <name evidence="4" type="ORF">BD821_10729</name>
</gene>
<dbReference type="Pfam" id="PF00440">
    <property type="entry name" value="TetR_N"/>
    <property type="match status" value="1"/>
</dbReference>
<keyword evidence="1 2" id="KW-0238">DNA-binding</keyword>
<evidence type="ECO:0000259" key="3">
    <source>
        <dbReference type="PROSITE" id="PS50977"/>
    </source>
</evidence>
<proteinExistence type="predicted"/>
<feature type="domain" description="HTH tetR-type" evidence="3">
    <location>
        <begin position="9"/>
        <end position="69"/>
    </location>
</feature>